<sequence length="282" mass="30341">VDEDKTVTVNMVTEAYDVTFEVVDGDNNPIDGAEVELGPLPSQTTDADGETVFEDVPAQEWGYTVTAAGFDDATGTVDVDEDKTVTVNMVTEAYDVTFEVVDGDGNPITGAEVELGPLPSQTTDADGETVFEDVPAQEWGYTVTAAGFDDATGTVDVDEDKTVTVNMVEEGKVVPIIDKSDVFVSPGNDTITFNVRDTSGNRVEGLDDKDEWKVELTVDGNSSIVWVLYAEDSVSGYPLQGGLDFQIRVEDIPKGTALRQVKVTYMGYDEDVIVVDGMSLDE</sequence>
<proteinExistence type="predicted"/>
<dbReference type="GO" id="GO:0030246">
    <property type="term" value="F:carbohydrate binding"/>
    <property type="evidence" value="ECO:0007669"/>
    <property type="project" value="InterPro"/>
</dbReference>
<keyword evidence="1" id="KW-0378">Hydrolase</keyword>
<gene>
    <name evidence="1" type="ORF">I0Q91_07805</name>
</gene>
<dbReference type="Pfam" id="PF13620">
    <property type="entry name" value="CarboxypepD_reg"/>
    <property type="match status" value="2"/>
</dbReference>
<evidence type="ECO:0000313" key="2">
    <source>
        <dbReference type="Proteomes" id="UP000621436"/>
    </source>
</evidence>
<dbReference type="AlphaFoldDB" id="A0A931F7S1"/>
<dbReference type="Gene3D" id="2.60.40.1120">
    <property type="entry name" value="Carboxypeptidase-like, regulatory domain"/>
    <property type="match status" value="2"/>
</dbReference>
<dbReference type="Proteomes" id="UP000621436">
    <property type="component" value="Unassembled WGS sequence"/>
</dbReference>
<protein>
    <submittedName>
        <fullName evidence="1">Carboxypeptidase regulatory-like domain-containing protein</fullName>
    </submittedName>
</protein>
<keyword evidence="1" id="KW-0645">Protease</keyword>
<dbReference type="InterPro" id="IPR013784">
    <property type="entry name" value="Carb-bd-like_fold"/>
</dbReference>
<dbReference type="RefSeq" id="WP_270453904.1">
    <property type="nucleotide sequence ID" value="NZ_JADPIE010000004.1"/>
</dbReference>
<keyword evidence="1" id="KW-0121">Carboxypeptidase</keyword>
<dbReference type="EMBL" id="JADPIE010000004">
    <property type="protein sequence ID" value="MBF8436976.1"/>
    <property type="molecule type" value="Genomic_DNA"/>
</dbReference>
<evidence type="ECO:0000313" key="1">
    <source>
        <dbReference type="EMBL" id="MBF8436976.1"/>
    </source>
</evidence>
<keyword evidence="2" id="KW-1185">Reference proteome</keyword>
<name>A0A931F7S1_9FIRM</name>
<organism evidence="1 2">
    <name type="scientific">Halonatronomonas betaini</name>
    <dbReference type="NCBI Taxonomy" id="2778430"/>
    <lineage>
        <taxon>Bacteria</taxon>
        <taxon>Bacillati</taxon>
        <taxon>Bacillota</taxon>
        <taxon>Clostridia</taxon>
        <taxon>Halanaerobiales</taxon>
        <taxon>Halarsenatibacteraceae</taxon>
        <taxon>Halonatronomonas</taxon>
    </lineage>
</organism>
<dbReference type="GO" id="GO:0004180">
    <property type="term" value="F:carboxypeptidase activity"/>
    <property type="evidence" value="ECO:0007669"/>
    <property type="project" value="UniProtKB-KW"/>
</dbReference>
<accession>A0A931F7S1</accession>
<reference evidence="1" key="1">
    <citation type="submission" date="2020-11" db="EMBL/GenBank/DDBJ databases">
        <title>Halonatronomonas betainensis gen. nov., sp. nov. a novel haloalkaliphilic representative of the family Halanaerobiacae capable of betaine degradation.</title>
        <authorList>
            <person name="Boltyanskaya Y."/>
            <person name="Kevbrin V."/>
            <person name="Detkova E."/>
            <person name="Grouzdev D.S."/>
            <person name="Koziaeva V."/>
            <person name="Zhilina T."/>
        </authorList>
    </citation>
    <scope>NUCLEOTIDE SEQUENCE</scope>
    <source>
        <strain evidence="1">Z-7014</strain>
    </source>
</reference>
<dbReference type="SUPFAM" id="SSF49452">
    <property type="entry name" value="Starch-binding domain-like"/>
    <property type="match status" value="2"/>
</dbReference>
<feature type="non-terminal residue" evidence="1">
    <location>
        <position position="1"/>
    </location>
</feature>
<comment type="caution">
    <text evidence="1">The sequence shown here is derived from an EMBL/GenBank/DDBJ whole genome shotgun (WGS) entry which is preliminary data.</text>
</comment>